<reference evidence="2 3" key="1">
    <citation type="journal article" date="2020" name="J Geophys Res Biogeosci">
        <title>Magnetotaxis as an Adaptation to Enable Bacterial Shuttling of Microbial Sulfur and Sulfur Cycling Across Aquatic Oxic#Anoxic Interfaces.</title>
        <authorList>
            <person name="Li J."/>
            <person name="Liu P."/>
            <person name="Wang J."/>
            <person name="Roberts A.P."/>
            <person name="Pan Y."/>
        </authorList>
    </citation>
    <scope>NUCLEOTIDE SEQUENCE [LARGE SCALE GENOMIC DNA]</scope>
    <source>
        <strain evidence="2 3">MYR-1_YQ</strain>
    </source>
</reference>
<keyword evidence="3" id="KW-1185">Reference proteome</keyword>
<evidence type="ECO:0000313" key="3">
    <source>
        <dbReference type="Proteomes" id="UP001196980"/>
    </source>
</evidence>
<gene>
    <name evidence="2" type="ORF">HWQ67_18030</name>
</gene>
<protein>
    <submittedName>
        <fullName evidence="2">GAF domain-containing protein</fullName>
    </submittedName>
</protein>
<feature type="domain" description="GAF" evidence="1">
    <location>
        <begin position="23"/>
        <end position="173"/>
    </location>
</feature>
<dbReference type="RefSeq" id="WP_218254092.1">
    <property type="nucleotide sequence ID" value="NZ_JABXWD010000614.1"/>
</dbReference>
<organism evidence="2 3">
    <name type="scientific">Candidatus Magnetobacterium casense</name>
    <dbReference type="NCBI Taxonomy" id="1455061"/>
    <lineage>
        <taxon>Bacteria</taxon>
        <taxon>Pseudomonadati</taxon>
        <taxon>Nitrospirota</taxon>
        <taxon>Thermodesulfovibrionia</taxon>
        <taxon>Thermodesulfovibrionales</taxon>
        <taxon>Candidatus Magnetobacteriaceae</taxon>
        <taxon>Candidatus Magnetobacterium</taxon>
    </lineage>
</organism>
<dbReference type="InterPro" id="IPR003018">
    <property type="entry name" value="GAF"/>
</dbReference>
<dbReference type="Pfam" id="PF01590">
    <property type="entry name" value="GAF"/>
    <property type="match status" value="1"/>
</dbReference>
<dbReference type="Proteomes" id="UP001196980">
    <property type="component" value="Unassembled WGS sequence"/>
</dbReference>
<proteinExistence type="predicted"/>
<evidence type="ECO:0000259" key="1">
    <source>
        <dbReference type="SMART" id="SM00065"/>
    </source>
</evidence>
<name>A0ABS6S3Q8_9BACT</name>
<accession>A0ABS6S3Q8</accession>
<dbReference type="EMBL" id="JABXWD010000614">
    <property type="protein sequence ID" value="MBV6343475.1"/>
    <property type="molecule type" value="Genomic_DNA"/>
</dbReference>
<comment type="caution">
    <text evidence="2">The sequence shown here is derived from an EMBL/GenBank/DDBJ whole genome shotgun (WGS) entry which is preliminary data.</text>
</comment>
<dbReference type="SMART" id="SM00065">
    <property type="entry name" value="GAF"/>
    <property type="match status" value="1"/>
</dbReference>
<sequence>MRRDTAELNVIYEISKLLGSSLDIHRTLKMTMKFLCVFLDLKRATVALMEDSELVVRAAHGLSRGEIELGRYKKGEGVMGQVAKSGYPIVIPNIKDEPFFLNKTGARPDIGNEDVAFLCVPVKFGREILGVLSVDRPLESKGISLDDDLRLLKIVSALIAQAVRLHGQVQQEK</sequence>
<feature type="non-terminal residue" evidence="2">
    <location>
        <position position="173"/>
    </location>
</feature>
<evidence type="ECO:0000313" key="2">
    <source>
        <dbReference type="EMBL" id="MBV6343475.1"/>
    </source>
</evidence>